<proteinExistence type="predicted"/>
<evidence type="ECO:0000313" key="1">
    <source>
        <dbReference type="EMBL" id="MBW99428.1"/>
    </source>
</evidence>
<name>A0A2P2K157_RHIMU</name>
<accession>A0A2P2K157</accession>
<organism evidence="1">
    <name type="scientific">Rhizophora mucronata</name>
    <name type="common">Asiatic mangrove</name>
    <dbReference type="NCBI Taxonomy" id="61149"/>
    <lineage>
        <taxon>Eukaryota</taxon>
        <taxon>Viridiplantae</taxon>
        <taxon>Streptophyta</taxon>
        <taxon>Embryophyta</taxon>
        <taxon>Tracheophyta</taxon>
        <taxon>Spermatophyta</taxon>
        <taxon>Magnoliopsida</taxon>
        <taxon>eudicotyledons</taxon>
        <taxon>Gunneridae</taxon>
        <taxon>Pentapetalae</taxon>
        <taxon>rosids</taxon>
        <taxon>fabids</taxon>
        <taxon>Malpighiales</taxon>
        <taxon>Rhizophoraceae</taxon>
        <taxon>Rhizophora</taxon>
    </lineage>
</organism>
<reference evidence="1" key="1">
    <citation type="submission" date="2018-02" db="EMBL/GenBank/DDBJ databases">
        <title>Rhizophora mucronata_Transcriptome.</title>
        <authorList>
            <person name="Meera S.P."/>
            <person name="Sreeshan A."/>
            <person name="Augustine A."/>
        </authorList>
    </citation>
    <scope>NUCLEOTIDE SEQUENCE</scope>
    <source>
        <tissue evidence="1">Leaf</tissue>
    </source>
</reference>
<sequence length="49" mass="5706">MLPETTEGAYDIIHDHGYKSILTVVDLLFHTLKTEWWPKQKHATGIITR</sequence>
<dbReference type="AlphaFoldDB" id="A0A2P2K157"/>
<dbReference type="EMBL" id="GGEC01018945">
    <property type="protein sequence ID" value="MBW99428.1"/>
    <property type="molecule type" value="Transcribed_RNA"/>
</dbReference>
<protein>
    <submittedName>
        <fullName evidence="1">Uncharacterized protein</fullName>
    </submittedName>
</protein>